<name>A0ACB9DZB3_CICIN</name>
<protein>
    <submittedName>
        <fullName evidence="1">Uncharacterized protein</fullName>
    </submittedName>
</protein>
<reference evidence="2" key="1">
    <citation type="journal article" date="2022" name="Mol. Ecol. Resour.">
        <title>The genomes of chicory, endive, great burdock and yacon provide insights into Asteraceae palaeo-polyploidization history and plant inulin production.</title>
        <authorList>
            <person name="Fan W."/>
            <person name="Wang S."/>
            <person name="Wang H."/>
            <person name="Wang A."/>
            <person name="Jiang F."/>
            <person name="Liu H."/>
            <person name="Zhao H."/>
            <person name="Xu D."/>
            <person name="Zhang Y."/>
        </authorList>
    </citation>
    <scope>NUCLEOTIDE SEQUENCE [LARGE SCALE GENOMIC DNA]</scope>
    <source>
        <strain evidence="2">cv. Punajuju</strain>
    </source>
</reference>
<proteinExistence type="predicted"/>
<evidence type="ECO:0000313" key="2">
    <source>
        <dbReference type="Proteomes" id="UP001055811"/>
    </source>
</evidence>
<keyword evidence="2" id="KW-1185">Reference proteome</keyword>
<gene>
    <name evidence="1" type="ORF">L2E82_22896</name>
</gene>
<reference evidence="1 2" key="2">
    <citation type="journal article" date="2022" name="Mol. Ecol. Resour.">
        <title>The genomes of chicory, endive, great burdock and yacon provide insights into Asteraceae paleo-polyploidization history and plant inulin production.</title>
        <authorList>
            <person name="Fan W."/>
            <person name="Wang S."/>
            <person name="Wang H."/>
            <person name="Wang A."/>
            <person name="Jiang F."/>
            <person name="Liu H."/>
            <person name="Zhao H."/>
            <person name="Xu D."/>
            <person name="Zhang Y."/>
        </authorList>
    </citation>
    <scope>NUCLEOTIDE SEQUENCE [LARGE SCALE GENOMIC DNA]</scope>
    <source>
        <strain evidence="2">cv. Punajuju</strain>
        <tissue evidence="1">Leaves</tissue>
    </source>
</reference>
<evidence type="ECO:0000313" key="1">
    <source>
        <dbReference type="EMBL" id="KAI3751805.1"/>
    </source>
</evidence>
<accession>A0ACB9DZB3</accession>
<dbReference type="EMBL" id="CM042012">
    <property type="protein sequence ID" value="KAI3751805.1"/>
    <property type="molecule type" value="Genomic_DNA"/>
</dbReference>
<sequence length="954" mass="107143">MALIRFPPRLLGTVLNHRHSFHPYFTAIGGFPFYASSEVSSPTSPPEFSALGLRRPTPLSPPSSIYMEGFNPASDRRLHRHHRLMFMGLLSSKTQQFHPSTNKLFYNSSRPNSIRVQAFRHSDFDVLGCVAPDLLGMGRVSERDPCQTGWKRDNNIFRSGYTTVLEKELKSKLPGCNLEASPHIESRLKTFKKHCDAITDMKDAFGIEWKRADCKNMERFDWIREGRLQGVGECFIREYRMVCHVMRGQVSKDFLENVVTAKRSLQNGIQEAWLPDLIDAPVFYPTEKVKETLGIGKQESTESSSSSANESSGTKDDEQSTDKEDKKQESGHASCVHKSIQYEGKELKILESSTKHNSVMAEEKKILKLSDMAEDLDSDEEPGEVIESAPPLRVGQERVFNSTGLKKKLIRRGVGFETPEFGDEPTVHYVGTLLDGTTFISTREKGEPYSFKIGQGQICCGFDEAVLTMKKGEIALFTLPPELGFGVAGTAGVPPNSIIELEIELVSWITVVDVCKDGGILKRVIKKGEQTGQPGDLDEVKVRYVMMLPDGVIITESPKEGVEFYLKDGHLCKALPKAIKTMTREEKVNLIVQPHYGFGESVTSLPECYNPIPQNSVLHIYLELVSFKPVIDINNDLKVVKKILIEGEGALTANEGASVTIRYKAMLQDGTVFEKKGFDGKPPLNFITDEEQVIFGLDKGVATMKKGEIAILTISHEYGFGSQEMKCDLAVIPPFSTILYEVEMIEFEKEKAPWEMAIHERIEAAGIKKEEGNVLYKSGKYQRAAKKYNKAVDYVSEEGQFGDDDQKLVKSLRVSCWLNGAACSLKLKDYKNAIMLCSKVLDVEFYNVKALYRRAQAYIETHDFELSELDIKKALEADPNNREVKSIYKSLKQLQAESNKRDAKIYTNMFARMANDCSIQTKRPKLEKEEKNEKNGVVAMELEKGDKEMAVDSS</sequence>
<dbReference type="Proteomes" id="UP001055811">
    <property type="component" value="Linkage Group LG04"/>
</dbReference>
<comment type="caution">
    <text evidence="1">The sequence shown here is derived from an EMBL/GenBank/DDBJ whole genome shotgun (WGS) entry which is preliminary data.</text>
</comment>
<organism evidence="1 2">
    <name type="scientific">Cichorium intybus</name>
    <name type="common">Chicory</name>
    <dbReference type="NCBI Taxonomy" id="13427"/>
    <lineage>
        <taxon>Eukaryota</taxon>
        <taxon>Viridiplantae</taxon>
        <taxon>Streptophyta</taxon>
        <taxon>Embryophyta</taxon>
        <taxon>Tracheophyta</taxon>
        <taxon>Spermatophyta</taxon>
        <taxon>Magnoliopsida</taxon>
        <taxon>eudicotyledons</taxon>
        <taxon>Gunneridae</taxon>
        <taxon>Pentapetalae</taxon>
        <taxon>asterids</taxon>
        <taxon>campanulids</taxon>
        <taxon>Asterales</taxon>
        <taxon>Asteraceae</taxon>
        <taxon>Cichorioideae</taxon>
        <taxon>Cichorieae</taxon>
        <taxon>Cichoriinae</taxon>
        <taxon>Cichorium</taxon>
    </lineage>
</organism>